<keyword evidence="7" id="KW-1185">Reference proteome</keyword>
<evidence type="ECO:0000313" key="7">
    <source>
        <dbReference type="Proteomes" id="UP000199126"/>
    </source>
</evidence>
<dbReference type="PROSITE" id="PS51077">
    <property type="entry name" value="HTH_ICLR"/>
    <property type="match status" value="1"/>
</dbReference>
<dbReference type="GO" id="GO:0003677">
    <property type="term" value="F:DNA binding"/>
    <property type="evidence" value="ECO:0007669"/>
    <property type="project" value="UniProtKB-KW"/>
</dbReference>
<dbReference type="InterPro" id="IPR014757">
    <property type="entry name" value="Tscrpt_reg_IclR_C"/>
</dbReference>
<evidence type="ECO:0000259" key="5">
    <source>
        <dbReference type="PROSITE" id="PS51078"/>
    </source>
</evidence>
<dbReference type="Gene3D" id="3.30.450.40">
    <property type="match status" value="1"/>
</dbReference>
<protein>
    <submittedName>
        <fullName evidence="6">Transcriptional regulator, IclR family</fullName>
    </submittedName>
</protein>
<accession>A0A1H8UE20</accession>
<evidence type="ECO:0000259" key="4">
    <source>
        <dbReference type="PROSITE" id="PS51077"/>
    </source>
</evidence>
<dbReference type="PROSITE" id="PS51078">
    <property type="entry name" value="ICLR_ED"/>
    <property type="match status" value="1"/>
</dbReference>
<dbReference type="Pfam" id="PF09339">
    <property type="entry name" value="HTH_IclR"/>
    <property type="match status" value="1"/>
</dbReference>
<evidence type="ECO:0000256" key="3">
    <source>
        <dbReference type="ARBA" id="ARBA00023163"/>
    </source>
</evidence>
<sequence length="238" mass="27122">MLERIRCERGCDVKEIMEAFELPRSTAHIYLKTLEEMGFVERKDGTYYLGLRSLEYGGYARHQLNVYQIARNMIDELATETQSVATLGCEDDGQRVMLYRTEPVDAVSDNAPTGEYTEMHWTALGKVLLAERTDEEVRTIVDQFGLPRATEHTITDLDELLADLETTRSRGYAIEDEERVVGVRSIAVPIEVTDDLFDNVAISIAGPKPKFESERIESELVPMLKETANVIELKQRHY</sequence>
<dbReference type="InterPro" id="IPR029016">
    <property type="entry name" value="GAF-like_dom_sf"/>
</dbReference>
<evidence type="ECO:0000313" key="6">
    <source>
        <dbReference type="EMBL" id="SEP01346.1"/>
    </source>
</evidence>
<evidence type="ECO:0000256" key="1">
    <source>
        <dbReference type="ARBA" id="ARBA00023015"/>
    </source>
</evidence>
<keyword evidence="2" id="KW-0238">DNA-binding</keyword>
<feature type="domain" description="IclR-ED" evidence="5">
    <location>
        <begin position="52"/>
        <end position="237"/>
    </location>
</feature>
<dbReference type="AlphaFoldDB" id="A0A1H8UE20"/>
<dbReference type="InterPro" id="IPR005471">
    <property type="entry name" value="Tscrpt_reg_IclR_N"/>
</dbReference>
<dbReference type="Pfam" id="PF01614">
    <property type="entry name" value="IclR_C"/>
    <property type="match status" value="1"/>
</dbReference>
<dbReference type="GO" id="GO:0045892">
    <property type="term" value="P:negative regulation of DNA-templated transcription"/>
    <property type="evidence" value="ECO:0007669"/>
    <property type="project" value="TreeGrafter"/>
</dbReference>
<dbReference type="GO" id="GO:0003700">
    <property type="term" value="F:DNA-binding transcription factor activity"/>
    <property type="evidence" value="ECO:0007669"/>
    <property type="project" value="TreeGrafter"/>
</dbReference>
<reference evidence="7" key="1">
    <citation type="submission" date="2016-10" db="EMBL/GenBank/DDBJ databases">
        <authorList>
            <person name="Varghese N."/>
            <person name="Submissions S."/>
        </authorList>
    </citation>
    <scope>NUCLEOTIDE SEQUENCE [LARGE SCALE GENOMIC DNA]</scope>
    <source>
        <strain evidence="7">CGMCC 1.10121</strain>
    </source>
</reference>
<name>A0A1H8UE20_9EURY</name>
<gene>
    <name evidence="6" type="ORF">SAMN04487948_110136</name>
</gene>
<keyword evidence="1" id="KW-0805">Transcription regulation</keyword>
<feature type="domain" description="HTH iclR-type" evidence="4">
    <location>
        <begin position="1"/>
        <end position="51"/>
    </location>
</feature>
<dbReference type="PANTHER" id="PTHR30136">
    <property type="entry name" value="HELIX-TURN-HELIX TRANSCRIPTIONAL REGULATOR, ICLR FAMILY"/>
    <property type="match status" value="1"/>
</dbReference>
<dbReference type="SMART" id="SM00346">
    <property type="entry name" value="HTH_ICLR"/>
    <property type="match status" value="1"/>
</dbReference>
<keyword evidence="3" id="KW-0804">Transcription</keyword>
<dbReference type="Proteomes" id="UP000199126">
    <property type="component" value="Unassembled WGS sequence"/>
</dbReference>
<dbReference type="EMBL" id="FODV01000010">
    <property type="protein sequence ID" value="SEP01346.1"/>
    <property type="molecule type" value="Genomic_DNA"/>
</dbReference>
<dbReference type="SUPFAM" id="SSF55781">
    <property type="entry name" value="GAF domain-like"/>
    <property type="match status" value="1"/>
</dbReference>
<dbReference type="InterPro" id="IPR050707">
    <property type="entry name" value="HTH_MetabolicPath_Reg"/>
</dbReference>
<dbReference type="InterPro" id="IPR036388">
    <property type="entry name" value="WH-like_DNA-bd_sf"/>
</dbReference>
<dbReference type="InterPro" id="IPR036390">
    <property type="entry name" value="WH_DNA-bd_sf"/>
</dbReference>
<proteinExistence type="predicted"/>
<dbReference type="SUPFAM" id="SSF46785">
    <property type="entry name" value="Winged helix' DNA-binding domain"/>
    <property type="match status" value="1"/>
</dbReference>
<evidence type="ECO:0000256" key="2">
    <source>
        <dbReference type="ARBA" id="ARBA00023125"/>
    </source>
</evidence>
<dbReference type="Gene3D" id="1.10.10.10">
    <property type="entry name" value="Winged helix-like DNA-binding domain superfamily/Winged helix DNA-binding domain"/>
    <property type="match status" value="1"/>
</dbReference>
<dbReference type="PANTHER" id="PTHR30136:SF35">
    <property type="entry name" value="HTH-TYPE TRANSCRIPTIONAL REGULATOR RV1719"/>
    <property type="match status" value="1"/>
</dbReference>
<organism evidence="6 7">
    <name type="scientific">Halogranum amylolyticum</name>
    <dbReference type="NCBI Taxonomy" id="660520"/>
    <lineage>
        <taxon>Archaea</taxon>
        <taxon>Methanobacteriati</taxon>
        <taxon>Methanobacteriota</taxon>
        <taxon>Stenosarchaea group</taxon>
        <taxon>Halobacteria</taxon>
        <taxon>Halobacteriales</taxon>
        <taxon>Haloferacaceae</taxon>
    </lineage>
</organism>